<dbReference type="NCBIfam" id="NF045718">
    <property type="entry name" value="two_CW_domain"/>
    <property type="match status" value="1"/>
</dbReference>
<organism evidence="1 2">
    <name type="scientific">Candidatus Zymogenus saltonus</name>
    <dbReference type="NCBI Taxonomy" id="2844893"/>
    <lineage>
        <taxon>Bacteria</taxon>
        <taxon>Deltaproteobacteria</taxon>
        <taxon>Candidatus Zymogenia</taxon>
        <taxon>Candidatus Zymogeniales</taxon>
        <taxon>Candidatus Zymogenaceae</taxon>
        <taxon>Candidatus Zymogenus</taxon>
    </lineage>
</organism>
<dbReference type="EMBL" id="JAFGIX010000038">
    <property type="protein sequence ID" value="MBN1573066.1"/>
    <property type="molecule type" value="Genomic_DNA"/>
</dbReference>
<name>A0A9D8KDP6_9DELT</name>
<protein>
    <submittedName>
        <fullName evidence="1">Uncharacterized protein</fullName>
    </submittedName>
</protein>
<sequence length="83" mass="9498">MAKKNCWEVMKCGKEEECPAARIGRGIGTHDGKNRGRFCWTVHDTLCMDKAHGSFAEKIRICVNQCKFYKQVKSEEGTNFILQ</sequence>
<dbReference type="InterPro" id="IPR054687">
    <property type="entry name" value="Two-CW_dom"/>
</dbReference>
<dbReference type="Proteomes" id="UP000809273">
    <property type="component" value="Unassembled WGS sequence"/>
</dbReference>
<evidence type="ECO:0000313" key="1">
    <source>
        <dbReference type="EMBL" id="MBN1573066.1"/>
    </source>
</evidence>
<accession>A0A9D8KDP6</accession>
<proteinExistence type="predicted"/>
<gene>
    <name evidence="1" type="ORF">JW984_07720</name>
</gene>
<reference evidence="1" key="1">
    <citation type="journal article" date="2021" name="Environ. Microbiol.">
        <title>Genomic characterization of three novel Desulfobacterota classes expand the metabolic and phylogenetic diversity of the phylum.</title>
        <authorList>
            <person name="Murphy C.L."/>
            <person name="Biggerstaff J."/>
            <person name="Eichhorn A."/>
            <person name="Ewing E."/>
            <person name="Shahan R."/>
            <person name="Soriano D."/>
            <person name="Stewart S."/>
            <person name="VanMol K."/>
            <person name="Walker R."/>
            <person name="Walters P."/>
            <person name="Elshahed M.S."/>
            <person name="Youssef N.H."/>
        </authorList>
    </citation>
    <scope>NUCLEOTIDE SEQUENCE</scope>
    <source>
        <strain evidence="1">Zod_Metabat.24</strain>
    </source>
</reference>
<comment type="caution">
    <text evidence="1">The sequence shown here is derived from an EMBL/GenBank/DDBJ whole genome shotgun (WGS) entry which is preliminary data.</text>
</comment>
<dbReference type="AlphaFoldDB" id="A0A9D8KDP6"/>
<reference evidence="1" key="2">
    <citation type="submission" date="2021-01" db="EMBL/GenBank/DDBJ databases">
        <authorList>
            <person name="Hahn C.R."/>
            <person name="Youssef N.H."/>
            <person name="Elshahed M."/>
        </authorList>
    </citation>
    <scope>NUCLEOTIDE SEQUENCE</scope>
    <source>
        <strain evidence="1">Zod_Metabat.24</strain>
    </source>
</reference>
<evidence type="ECO:0000313" key="2">
    <source>
        <dbReference type="Proteomes" id="UP000809273"/>
    </source>
</evidence>